<keyword evidence="2" id="KW-0732">Signal</keyword>
<evidence type="ECO:0000256" key="2">
    <source>
        <dbReference type="SAM" id="SignalP"/>
    </source>
</evidence>
<reference evidence="3" key="1">
    <citation type="submission" date="2024-05" db="EMBL/GenBank/DDBJ databases">
        <authorList>
            <person name="Bunk B."/>
            <person name="Swiderski J."/>
            <person name="Sproer C."/>
            <person name="Thiel V."/>
        </authorList>
    </citation>
    <scope>NUCLEOTIDE SEQUENCE</scope>
    <source>
        <strain evidence="3">DSM 17735</strain>
    </source>
</reference>
<feature type="transmembrane region" description="Helical" evidence="1">
    <location>
        <begin position="175"/>
        <end position="194"/>
    </location>
</feature>
<dbReference type="PIRSF" id="PIRSF016919">
    <property type="entry name" value="HupE_UreJ"/>
    <property type="match status" value="1"/>
</dbReference>
<sequence>MLKLNSRRLATAAALVLAAGTAQAHPGHGAAGFADALAHPFMGLDHLLAMVAVGAWSVAALPAGRRLAGPAVFLLMLLAGVALAWSGVMLPGVEAGVAISVTLFGVMLLAGRRLPAVPGLLMVGAAALLHGSAHGSELVPGTDMLVTASGIALASAVLHALGLMAGIRLQAMGSWATQLTAALLGSSGLVMLATRL</sequence>
<dbReference type="InterPro" id="IPR007038">
    <property type="entry name" value="HupE_UreJ"/>
</dbReference>
<dbReference type="Pfam" id="PF04955">
    <property type="entry name" value="HupE_UreJ"/>
    <property type="match status" value="1"/>
</dbReference>
<organism evidence="3">
    <name type="scientific">Polaromonas hydrogenivorans</name>
    <dbReference type="NCBI Taxonomy" id="335476"/>
    <lineage>
        <taxon>Bacteria</taxon>
        <taxon>Pseudomonadati</taxon>
        <taxon>Pseudomonadota</taxon>
        <taxon>Betaproteobacteria</taxon>
        <taxon>Burkholderiales</taxon>
        <taxon>Comamonadaceae</taxon>
        <taxon>Polaromonas</taxon>
    </lineage>
</organism>
<dbReference type="RefSeq" id="WP_349281509.1">
    <property type="nucleotide sequence ID" value="NZ_CBCSCU010000030.1"/>
</dbReference>
<feature type="transmembrane region" description="Helical" evidence="1">
    <location>
        <begin position="116"/>
        <end position="133"/>
    </location>
</feature>
<gene>
    <name evidence="3" type="ORF">ABLV49_10305</name>
</gene>
<feature type="transmembrane region" description="Helical" evidence="1">
    <location>
        <begin position="145"/>
        <end position="163"/>
    </location>
</feature>
<keyword evidence="1" id="KW-0472">Membrane</keyword>
<dbReference type="AlphaFoldDB" id="A0AAU7LYZ5"/>
<proteinExistence type="predicted"/>
<evidence type="ECO:0000256" key="1">
    <source>
        <dbReference type="SAM" id="Phobius"/>
    </source>
</evidence>
<keyword evidence="1" id="KW-1133">Transmembrane helix</keyword>
<feature type="transmembrane region" description="Helical" evidence="1">
    <location>
        <begin position="67"/>
        <end position="86"/>
    </location>
</feature>
<protein>
    <submittedName>
        <fullName evidence="3">HupE/UreJ family protein</fullName>
    </submittedName>
</protein>
<evidence type="ECO:0000313" key="3">
    <source>
        <dbReference type="EMBL" id="XBP72163.1"/>
    </source>
</evidence>
<keyword evidence="1" id="KW-0812">Transmembrane</keyword>
<feature type="signal peptide" evidence="2">
    <location>
        <begin position="1"/>
        <end position="24"/>
    </location>
</feature>
<dbReference type="EMBL" id="CP157675">
    <property type="protein sequence ID" value="XBP72163.1"/>
    <property type="molecule type" value="Genomic_DNA"/>
</dbReference>
<feature type="chain" id="PRO_5043313616" evidence="2">
    <location>
        <begin position="25"/>
        <end position="196"/>
    </location>
</feature>
<feature type="transmembrane region" description="Helical" evidence="1">
    <location>
        <begin position="40"/>
        <end position="60"/>
    </location>
</feature>
<accession>A0AAU7LYZ5</accession>
<name>A0AAU7LYZ5_9BURK</name>